<reference evidence="1" key="1">
    <citation type="submission" date="2022-11" db="EMBL/GenBank/DDBJ databases">
        <title>Genome Sequence of Boeremia exigua.</title>
        <authorList>
            <person name="Buettner E."/>
        </authorList>
    </citation>
    <scope>NUCLEOTIDE SEQUENCE</scope>
    <source>
        <strain evidence="1">CU02</strain>
    </source>
</reference>
<dbReference type="EMBL" id="JAPHNI010000044">
    <property type="protein sequence ID" value="KAJ8117688.1"/>
    <property type="molecule type" value="Genomic_DNA"/>
</dbReference>
<proteinExistence type="predicted"/>
<sequence length="179" mass="19729">MEAMSRCTLECPSTHFAEDGDIAGGYWMERPWWWVFSTAECGVRMKRLKSESPSPAFALTTRQGLKLYRAEHFPELPDATCSSKAHTYSARFDIHTMAQGALKKSKPAAAPRKPSKTGPRPGQKVIKPKKASLIQQNKIKKKSSAGLVGTTEKFLAEKAGHLEILRGGKKDKKDGAKGK</sequence>
<evidence type="ECO:0000313" key="2">
    <source>
        <dbReference type="Proteomes" id="UP001153331"/>
    </source>
</evidence>
<comment type="caution">
    <text evidence="1">The sequence shown here is derived from an EMBL/GenBank/DDBJ whole genome shotgun (WGS) entry which is preliminary data.</text>
</comment>
<protein>
    <submittedName>
        <fullName evidence="1">Uncharacterized protein</fullName>
    </submittedName>
</protein>
<accession>A0ACC2IRG3</accession>
<organism evidence="1 2">
    <name type="scientific">Boeremia exigua</name>
    <dbReference type="NCBI Taxonomy" id="749465"/>
    <lineage>
        <taxon>Eukaryota</taxon>
        <taxon>Fungi</taxon>
        <taxon>Dikarya</taxon>
        <taxon>Ascomycota</taxon>
        <taxon>Pezizomycotina</taxon>
        <taxon>Dothideomycetes</taxon>
        <taxon>Pleosporomycetidae</taxon>
        <taxon>Pleosporales</taxon>
        <taxon>Pleosporineae</taxon>
        <taxon>Didymellaceae</taxon>
        <taxon>Boeremia</taxon>
    </lineage>
</organism>
<gene>
    <name evidence="1" type="ORF">OPT61_g1178</name>
</gene>
<dbReference type="Proteomes" id="UP001153331">
    <property type="component" value="Unassembled WGS sequence"/>
</dbReference>
<evidence type="ECO:0000313" key="1">
    <source>
        <dbReference type="EMBL" id="KAJ8117688.1"/>
    </source>
</evidence>
<keyword evidence="2" id="KW-1185">Reference proteome</keyword>
<name>A0ACC2IRG3_9PLEO</name>